<evidence type="ECO:0000313" key="2">
    <source>
        <dbReference type="Proteomes" id="UP000032721"/>
    </source>
</evidence>
<dbReference type="STRING" id="351671.XDD1_0505"/>
<dbReference type="EMBL" id="FO704550">
    <property type="protein sequence ID" value="CDG16208.1"/>
    <property type="molecule type" value="Genomic_DNA"/>
</dbReference>
<proteinExistence type="predicted"/>
<organism evidence="1 2">
    <name type="scientific">Xenorhabdus doucetiae</name>
    <dbReference type="NCBI Taxonomy" id="351671"/>
    <lineage>
        <taxon>Bacteria</taxon>
        <taxon>Pseudomonadati</taxon>
        <taxon>Pseudomonadota</taxon>
        <taxon>Gammaproteobacteria</taxon>
        <taxon>Enterobacterales</taxon>
        <taxon>Morganellaceae</taxon>
        <taxon>Xenorhabdus</taxon>
    </lineage>
</organism>
<protein>
    <submittedName>
        <fullName evidence="1">Uncharacterized protein</fullName>
    </submittedName>
</protein>
<sequence>MNEFGVMGSPANLWPERVDRGIKNRDFYEIQIKNKTLPRGCGGLGFTGGNNPLRL</sequence>
<accession>A0A068QMW2</accession>
<dbReference type="Proteomes" id="UP000032721">
    <property type="component" value="Chromosome"/>
</dbReference>
<evidence type="ECO:0000313" key="1">
    <source>
        <dbReference type="EMBL" id="CDG16208.1"/>
    </source>
</evidence>
<dbReference type="HOGENOM" id="CLU_3031476_0_0_6"/>
<name>A0A068QMW2_9GAMM</name>
<reference evidence="1 2" key="1">
    <citation type="submission" date="2013-07" db="EMBL/GenBank/DDBJ databases">
        <authorList>
            <person name="Genoscope - CEA"/>
        </authorList>
    </citation>
    <scope>NUCLEOTIDE SEQUENCE [LARGE SCALE GENOMIC DNA]</scope>
    <source>
        <strain evidence="2">FRM16 / DSM 17909</strain>
    </source>
</reference>
<dbReference type="AlphaFoldDB" id="A0A068QMW2"/>
<gene>
    <name evidence="1" type="ORF">XDD1_0505</name>
</gene>
<dbReference type="KEGG" id="xdo:XDD1_0505"/>